<evidence type="ECO:0008006" key="16">
    <source>
        <dbReference type="Google" id="ProtNLM"/>
    </source>
</evidence>
<dbReference type="PANTHER" id="PTHR12011">
    <property type="entry name" value="ADHESION G-PROTEIN COUPLED RECEPTOR"/>
    <property type="match status" value="1"/>
</dbReference>
<dbReference type="PRINTS" id="PR01694">
    <property type="entry name" value="BAIPRECURSOR"/>
</dbReference>
<dbReference type="InterPro" id="IPR017981">
    <property type="entry name" value="GPCR_2-like_7TM"/>
</dbReference>
<sequence>MSNPPLKTTSAAQLLIKTSVPVATPTTTLPSPNILQTTSTLWTTSEQTLPEKAVFEEDRILFRHRCPAEWHESIWWNETHGGVIATRHCPAGYVGNAYRLCFYGSAWGEIDMSECRVSQVIHLKHLVYHHLHKNMTDVFPNLAQDLLTTLDTYRLHSLDDVLEALDMVAILLGSRMHLDLATPDHARIIQTLLNICDRLFTHQKQGWSPPVNQQELITLKVVQVLHSMGVLSCVVADGLKRAGLKSFKVDYLPHTGLSAQLTDATNDYVFNRVHCNQTGEDSGDRIIVPAVSTSRYTIRASTPHHVIVILWYSGFPQRLEDPDTVVNSAIISSSVHPGKNYFMADPVTIVLKTLQQWDSSKFKVQCGHLKQSTNRSSLWSFDGCSVEKIEVHQVTCKCQHANNLAVLLQRIKHEKTKLLPEPLNGLVVFGCFVALLMLILTMVAHAHLLRYEQDIKATTAVVIGVSNIGLLEYRLTNKSHIGFLDAAESTLILFNLVISMAATQVVFMSGIEATNNKAKLEFCSGVSIVLHYLHLVTTFWMLAHGIHLYVSVRNIPNDHVVNHTRDYCLLAWIVPVILVVITFIVNPRGYETRTYCWLSIERGMLLSFIVPVSALIMINTTLMVMVLKNFFEMRAITKKQDVDRIRIGLRMGVVLLPLFGVNWFLGVLALEDTSTMFFEGAFAFTNSLQGFLVFFFNCIINTEIRHSLHKKFCTRRKATKALDLRLRRSKKRSWKLDAQPLLVAPTESSAIVIPAPQPPITNEIHAMAT</sequence>
<dbReference type="PhylomeDB" id="T1ITI7"/>
<evidence type="ECO:0000256" key="3">
    <source>
        <dbReference type="ARBA" id="ARBA00022729"/>
    </source>
</evidence>
<dbReference type="InterPro" id="IPR000832">
    <property type="entry name" value="GPCR_2_secretin-like"/>
</dbReference>
<reference evidence="14" key="2">
    <citation type="submission" date="2015-02" db="UniProtKB">
        <authorList>
            <consortium name="EnsemblMetazoa"/>
        </authorList>
    </citation>
    <scope>IDENTIFICATION</scope>
</reference>
<proteinExistence type="predicted"/>
<dbReference type="GO" id="GO:0007166">
    <property type="term" value="P:cell surface receptor signaling pathway"/>
    <property type="evidence" value="ECO:0007669"/>
    <property type="project" value="InterPro"/>
</dbReference>
<dbReference type="Gene3D" id="4.10.1240.10">
    <property type="entry name" value="GPCR, family 2, extracellular hormone receptor domain"/>
    <property type="match status" value="1"/>
</dbReference>
<dbReference type="InterPro" id="IPR008077">
    <property type="entry name" value="GPCR_2_brain_angio_inhib"/>
</dbReference>
<reference evidence="15" key="1">
    <citation type="submission" date="2011-05" db="EMBL/GenBank/DDBJ databases">
        <authorList>
            <person name="Richards S.R."/>
            <person name="Qu J."/>
            <person name="Jiang H."/>
            <person name="Jhangiani S.N."/>
            <person name="Agravi P."/>
            <person name="Goodspeed R."/>
            <person name="Gross S."/>
            <person name="Mandapat C."/>
            <person name="Jackson L."/>
            <person name="Mathew T."/>
            <person name="Pu L."/>
            <person name="Thornton R."/>
            <person name="Saada N."/>
            <person name="Wilczek-Boney K.B."/>
            <person name="Lee S."/>
            <person name="Kovar C."/>
            <person name="Wu Y."/>
            <person name="Scherer S.E."/>
            <person name="Worley K.C."/>
            <person name="Muzny D.M."/>
            <person name="Gibbs R."/>
        </authorList>
    </citation>
    <scope>NUCLEOTIDE SEQUENCE</scope>
    <source>
        <strain evidence="15">Brora</strain>
    </source>
</reference>
<dbReference type="Gene3D" id="1.20.1070.10">
    <property type="entry name" value="Rhodopsin 7-helix transmembrane proteins"/>
    <property type="match status" value="1"/>
</dbReference>
<feature type="domain" description="G-protein coupled receptors family 2 profile 2" evidence="13">
    <location>
        <begin position="423"/>
        <end position="701"/>
    </location>
</feature>
<dbReference type="PANTHER" id="PTHR12011:SF347">
    <property type="entry name" value="FI21270P1-RELATED"/>
    <property type="match status" value="1"/>
</dbReference>
<evidence type="ECO:0000313" key="14">
    <source>
        <dbReference type="EnsemblMetazoa" id="SMAR004436-PA"/>
    </source>
</evidence>
<dbReference type="CDD" id="cd15040">
    <property type="entry name" value="7tmB2_Adhesion"/>
    <property type="match status" value="1"/>
</dbReference>
<dbReference type="GO" id="GO:0004930">
    <property type="term" value="F:G protein-coupled receptor activity"/>
    <property type="evidence" value="ECO:0007669"/>
    <property type="project" value="UniProtKB-KW"/>
</dbReference>
<feature type="domain" description="GAIN-B" evidence="11">
    <location>
        <begin position="253"/>
        <end position="414"/>
    </location>
</feature>
<evidence type="ECO:0000256" key="5">
    <source>
        <dbReference type="ARBA" id="ARBA00023040"/>
    </source>
</evidence>
<dbReference type="OMA" id="STERCHI"/>
<feature type="domain" description="G-protein coupled receptors family 2 profile 1" evidence="12">
    <location>
        <begin position="66"/>
        <end position="119"/>
    </location>
</feature>
<feature type="transmembrane region" description="Helical" evidence="10">
    <location>
        <begin position="647"/>
        <end position="670"/>
    </location>
</feature>
<feature type="transmembrane region" description="Helical" evidence="10">
    <location>
        <begin position="425"/>
        <end position="449"/>
    </location>
</feature>
<dbReference type="Pfam" id="PF02793">
    <property type="entry name" value="HRM"/>
    <property type="match status" value="1"/>
</dbReference>
<dbReference type="Gene3D" id="2.60.220.50">
    <property type="match status" value="1"/>
</dbReference>
<keyword evidence="7" id="KW-1015">Disulfide bond</keyword>
<dbReference type="InterPro" id="IPR036445">
    <property type="entry name" value="GPCR_2_extracell_dom_sf"/>
</dbReference>
<dbReference type="InterPro" id="IPR057244">
    <property type="entry name" value="GAIN_B"/>
</dbReference>
<dbReference type="InterPro" id="IPR046338">
    <property type="entry name" value="GAIN_dom_sf"/>
</dbReference>
<dbReference type="SMART" id="SM00008">
    <property type="entry name" value="HormR"/>
    <property type="match status" value="1"/>
</dbReference>
<keyword evidence="6 10" id="KW-0472">Membrane</keyword>
<feature type="transmembrane region" description="Helical" evidence="10">
    <location>
        <begin position="605"/>
        <end position="627"/>
    </location>
</feature>
<dbReference type="PROSITE" id="PS50261">
    <property type="entry name" value="G_PROTEIN_RECEP_F2_4"/>
    <property type="match status" value="1"/>
</dbReference>
<dbReference type="PROSITE" id="PS50227">
    <property type="entry name" value="G_PROTEIN_RECEP_F2_3"/>
    <property type="match status" value="1"/>
</dbReference>
<dbReference type="GO" id="GO:0005886">
    <property type="term" value="C:plasma membrane"/>
    <property type="evidence" value="ECO:0007669"/>
    <property type="project" value="TreeGrafter"/>
</dbReference>
<evidence type="ECO:0000313" key="15">
    <source>
        <dbReference type="Proteomes" id="UP000014500"/>
    </source>
</evidence>
<organism evidence="14 15">
    <name type="scientific">Strigamia maritima</name>
    <name type="common">European centipede</name>
    <name type="synonym">Geophilus maritimus</name>
    <dbReference type="NCBI Taxonomy" id="126957"/>
    <lineage>
        <taxon>Eukaryota</taxon>
        <taxon>Metazoa</taxon>
        <taxon>Ecdysozoa</taxon>
        <taxon>Arthropoda</taxon>
        <taxon>Myriapoda</taxon>
        <taxon>Chilopoda</taxon>
        <taxon>Pleurostigmophora</taxon>
        <taxon>Geophilomorpha</taxon>
        <taxon>Linotaeniidae</taxon>
        <taxon>Strigamia</taxon>
    </lineage>
</organism>
<evidence type="ECO:0000259" key="12">
    <source>
        <dbReference type="PROSITE" id="PS50227"/>
    </source>
</evidence>
<dbReference type="HOGENOM" id="CLU_363425_0_0_1"/>
<name>T1ITI7_STRMM</name>
<evidence type="ECO:0000259" key="11">
    <source>
        <dbReference type="PROSITE" id="PS50221"/>
    </source>
</evidence>
<dbReference type="SUPFAM" id="SSF111418">
    <property type="entry name" value="Hormone receptor domain"/>
    <property type="match status" value="1"/>
</dbReference>
<keyword evidence="2 10" id="KW-0812">Transmembrane</keyword>
<keyword evidence="15" id="KW-1185">Reference proteome</keyword>
<feature type="transmembrane region" description="Helical" evidence="10">
    <location>
        <begin position="531"/>
        <end position="555"/>
    </location>
</feature>
<dbReference type="PROSITE" id="PS50221">
    <property type="entry name" value="GAIN_B"/>
    <property type="match status" value="1"/>
</dbReference>
<dbReference type="InterPro" id="IPR001879">
    <property type="entry name" value="GPCR_2_extracellular_dom"/>
</dbReference>
<dbReference type="EMBL" id="JH431485">
    <property type="status" value="NOT_ANNOTATED_CDS"/>
    <property type="molecule type" value="Genomic_DNA"/>
</dbReference>
<keyword evidence="4 10" id="KW-1133">Transmembrane helix</keyword>
<dbReference type="eggNOG" id="ENOG502QRKJ">
    <property type="taxonomic scope" value="Eukaryota"/>
</dbReference>
<comment type="subcellular location">
    <subcellularLocation>
        <location evidence="1">Membrane</location>
        <topology evidence="1">Multi-pass membrane protein</topology>
    </subcellularLocation>
</comment>
<evidence type="ECO:0000256" key="10">
    <source>
        <dbReference type="SAM" id="Phobius"/>
    </source>
</evidence>
<dbReference type="Proteomes" id="UP000014500">
    <property type="component" value="Unassembled WGS sequence"/>
</dbReference>
<keyword evidence="9" id="KW-0807">Transducer</keyword>
<keyword evidence="8" id="KW-0675">Receptor</keyword>
<evidence type="ECO:0000256" key="9">
    <source>
        <dbReference type="ARBA" id="ARBA00023224"/>
    </source>
</evidence>
<dbReference type="Pfam" id="PF00002">
    <property type="entry name" value="7tm_2"/>
    <property type="match status" value="1"/>
</dbReference>
<dbReference type="PRINTS" id="PR00249">
    <property type="entry name" value="GPCRSECRETIN"/>
</dbReference>
<accession>T1ITI7</accession>
<dbReference type="AlphaFoldDB" id="T1ITI7"/>
<feature type="transmembrane region" description="Helical" evidence="10">
    <location>
        <begin position="492"/>
        <end position="511"/>
    </location>
</feature>
<keyword evidence="3" id="KW-0732">Signal</keyword>
<evidence type="ECO:0000259" key="13">
    <source>
        <dbReference type="PROSITE" id="PS50261"/>
    </source>
</evidence>
<evidence type="ECO:0000256" key="7">
    <source>
        <dbReference type="ARBA" id="ARBA00023157"/>
    </source>
</evidence>
<feature type="transmembrane region" description="Helical" evidence="10">
    <location>
        <begin position="567"/>
        <end position="585"/>
    </location>
</feature>
<evidence type="ECO:0000256" key="2">
    <source>
        <dbReference type="ARBA" id="ARBA00022692"/>
    </source>
</evidence>
<feature type="transmembrane region" description="Helical" evidence="10">
    <location>
        <begin position="676"/>
        <end position="700"/>
    </location>
</feature>
<protein>
    <recommendedName>
        <fullName evidence="16">G-protein coupled receptors family 2 profile 2 domain-containing protein</fullName>
    </recommendedName>
</protein>
<dbReference type="EnsemblMetazoa" id="SMAR004436-RA">
    <property type="protein sequence ID" value="SMAR004436-PA"/>
    <property type="gene ID" value="SMAR004436"/>
</dbReference>
<evidence type="ECO:0000256" key="8">
    <source>
        <dbReference type="ARBA" id="ARBA00023170"/>
    </source>
</evidence>
<evidence type="ECO:0000256" key="1">
    <source>
        <dbReference type="ARBA" id="ARBA00004141"/>
    </source>
</evidence>
<keyword evidence="5" id="KW-0297">G-protein coupled receptor</keyword>
<evidence type="ECO:0000256" key="4">
    <source>
        <dbReference type="ARBA" id="ARBA00022989"/>
    </source>
</evidence>
<evidence type="ECO:0000256" key="6">
    <source>
        <dbReference type="ARBA" id="ARBA00023136"/>
    </source>
</evidence>